<evidence type="ECO:0000313" key="1">
    <source>
        <dbReference type="EMBL" id="KIM46912.1"/>
    </source>
</evidence>
<protein>
    <submittedName>
        <fullName evidence="1">Uncharacterized protein</fullName>
    </submittedName>
</protein>
<dbReference type="HOGENOM" id="CLU_2638335_0_0_1"/>
<gene>
    <name evidence="1" type="ORF">M413DRAFT_440477</name>
</gene>
<dbReference type="AlphaFoldDB" id="A0A0C2Z159"/>
<dbReference type="EMBL" id="KN831770">
    <property type="protein sequence ID" value="KIM46912.1"/>
    <property type="molecule type" value="Genomic_DNA"/>
</dbReference>
<evidence type="ECO:0000313" key="2">
    <source>
        <dbReference type="Proteomes" id="UP000053424"/>
    </source>
</evidence>
<name>A0A0C2Z159_HEBCY</name>
<reference evidence="2" key="2">
    <citation type="submission" date="2015-01" db="EMBL/GenBank/DDBJ databases">
        <title>Evolutionary Origins and Diversification of the Mycorrhizal Mutualists.</title>
        <authorList>
            <consortium name="DOE Joint Genome Institute"/>
            <consortium name="Mycorrhizal Genomics Consortium"/>
            <person name="Kohler A."/>
            <person name="Kuo A."/>
            <person name="Nagy L.G."/>
            <person name="Floudas D."/>
            <person name="Copeland A."/>
            <person name="Barry K.W."/>
            <person name="Cichocki N."/>
            <person name="Veneault-Fourrey C."/>
            <person name="LaButti K."/>
            <person name="Lindquist E.A."/>
            <person name="Lipzen A."/>
            <person name="Lundell T."/>
            <person name="Morin E."/>
            <person name="Murat C."/>
            <person name="Riley R."/>
            <person name="Ohm R."/>
            <person name="Sun H."/>
            <person name="Tunlid A."/>
            <person name="Henrissat B."/>
            <person name="Grigoriev I.V."/>
            <person name="Hibbett D.S."/>
            <person name="Martin F."/>
        </authorList>
    </citation>
    <scope>NUCLEOTIDE SEQUENCE [LARGE SCALE GENOMIC DNA]</scope>
    <source>
        <strain evidence="2">h7</strain>
    </source>
</reference>
<keyword evidence="2" id="KW-1185">Reference proteome</keyword>
<sequence>METLEWRASPPLGTYLGLYRCILPFILKTIKGKQERVQVSRWERRGNKNERTHLCVGVQLWVLVVGMSELLVGVRGG</sequence>
<dbReference type="Proteomes" id="UP000053424">
    <property type="component" value="Unassembled WGS sequence"/>
</dbReference>
<proteinExistence type="predicted"/>
<reference evidence="1 2" key="1">
    <citation type="submission" date="2014-04" db="EMBL/GenBank/DDBJ databases">
        <authorList>
            <consortium name="DOE Joint Genome Institute"/>
            <person name="Kuo A."/>
            <person name="Gay G."/>
            <person name="Dore J."/>
            <person name="Kohler A."/>
            <person name="Nagy L.G."/>
            <person name="Floudas D."/>
            <person name="Copeland A."/>
            <person name="Barry K.W."/>
            <person name="Cichocki N."/>
            <person name="Veneault-Fourrey C."/>
            <person name="LaButti K."/>
            <person name="Lindquist E.A."/>
            <person name="Lipzen A."/>
            <person name="Lundell T."/>
            <person name="Morin E."/>
            <person name="Murat C."/>
            <person name="Sun H."/>
            <person name="Tunlid A."/>
            <person name="Henrissat B."/>
            <person name="Grigoriev I.V."/>
            <person name="Hibbett D.S."/>
            <person name="Martin F."/>
            <person name="Nordberg H.P."/>
            <person name="Cantor M.N."/>
            <person name="Hua S.X."/>
        </authorList>
    </citation>
    <scope>NUCLEOTIDE SEQUENCE [LARGE SCALE GENOMIC DNA]</scope>
    <source>
        <strain evidence="2">h7</strain>
    </source>
</reference>
<organism evidence="1 2">
    <name type="scientific">Hebeloma cylindrosporum</name>
    <dbReference type="NCBI Taxonomy" id="76867"/>
    <lineage>
        <taxon>Eukaryota</taxon>
        <taxon>Fungi</taxon>
        <taxon>Dikarya</taxon>
        <taxon>Basidiomycota</taxon>
        <taxon>Agaricomycotina</taxon>
        <taxon>Agaricomycetes</taxon>
        <taxon>Agaricomycetidae</taxon>
        <taxon>Agaricales</taxon>
        <taxon>Agaricineae</taxon>
        <taxon>Hymenogastraceae</taxon>
        <taxon>Hebeloma</taxon>
    </lineage>
</organism>
<accession>A0A0C2Z159</accession>